<protein>
    <submittedName>
        <fullName evidence="2">Uncharacterized protein</fullName>
    </submittedName>
</protein>
<dbReference type="Proteomes" id="UP000032274">
    <property type="component" value="Unassembled WGS sequence"/>
</dbReference>
<evidence type="ECO:0000313" key="2">
    <source>
        <dbReference type="EMBL" id="KIU01073.1"/>
    </source>
</evidence>
<organism evidence="2 3">
    <name type="scientific">Staphylococcus aureus</name>
    <dbReference type="NCBI Taxonomy" id="1280"/>
    <lineage>
        <taxon>Bacteria</taxon>
        <taxon>Bacillati</taxon>
        <taxon>Bacillota</taxon>
        <taxon>Bacilli</taxon>
        <taxon>Bacillales</taxon>
        <taxon>Staphylococcaceae</taxon>
        <taxon>Staphylococcus</taxon>
    </lineage>
</organism>
<dbReference type="EMBL" id="JXIG01000561">
    <property type="protein sequence ID" value="KIU01073.1"/>
    <property type="molecule type" value="Genomic_DNA"/>
</dbReference>
<dbReference type="AlphaFoldDB" id="A0AA40MKE2"/>
<feature type="non-terminal residue" evidence="2">
    <location>
        <position position="1"/>
    </location>
</feature>
<evidence type="ECO:0000313" key="3">
    <source>
        <dbReference type="Proteomes" id="UP000032274"/>
    </source>
</evidence>
<proteinExistence type="predicted"/>
<sequence>DIERDAGRDAIGAHSHSPDDRQEQPKGRHSLSVPLTPAIVQLRRQLQDGQVEHQMRQPHANDAARKLCDDIGQRGVSADVSTQAHDERDGGVHVGARHRPEHRDQHEQNCPRCQRVS</sequence>
<evidence type="ECO:0000256" key="1">
    <source>
        <dbReference type="SAM" id="MobiDB-lite"/>
    </source>
</evidence>
<reference evidence="2 3" key="1">
    <citation type="submission" date="2015-01" db="EMBL/GenBank/DDBJ databases">
        <title>Characterization of Swiss Staphylococcus aureus strains involved in food poisoning.</title>
        <authorList>
            <person name="Crovadore J."/>
            <person name="Chablais R."/>
            <person name="Tonacini J."/>
            <person name="Schnyder B."/>
            <person name="Lefort F."/>
        </authorList>
    </citation>
    <scope>NUCLEOTIDE SEQUENCE [LARGE SCALE GENOMIC DNA]</scope>
    <source>
        <strain evidence="2 3">SA-120</strain>
    </source>
</reference>
<feature type="region of interest" description="Disordered" evidence="1">
    <location>
        <begin position="74"/>
        <end position="117"/>
    </location>
</feature>
<feature type="region of interest" description="Disordered" evidence="1">
    <location>
        <begin position="1"/>
        <end position="36"/>
    </location>
</feature>
<feature type="compositionally biased region" description="Basic and acidic residues" evidence="1">
    <location>
        <begin position="16"/>
        <end position="26"/>
    </location>
</feature>
<accession>A0AA40MKE2</accession>
<comment type="caution">
    <text evidence="2">The sequence shown here is derived from an EMBL/GenBank/DDBJ whole genome shotgun (WGS) entry which is preliminary data.</text>
</comment>
<gene>
    <name evidence="2" type="ORF">QU38_02665</name>
</gene>
<name>A0AA40MKE2_STAAU</name>